<evidence type="ECO:0000256" key="1">
    <source>
        <dbReference type="PIRNR" id="PIRNR018579"/>
    </source>
</evidence>
<keyword evidence="1 2" id="KW-0812">Transmembrane</keyword>
<dbReference type="EMBL" id="DVMM01000193">
    <property type="protein sequence ID" value="HIU30361.1"/>
    <property type="molecule type" value="Genomic_DNA"/>
</dbReference>
<dbReference type="PIRSF" id="PIRSF018579">
    <property type="entry name" value="Sbp"/>
    <property type="match status" value="1"/>
</dbReference>
<gene>
    <name evidence="3" type="ORF">IAD50_08720</name>
</gene>
<dbReference type="InterPro" id="IPR009709">
    <property type="entry name" value="DUF1290"/>
</dbReference>
<proteinExistence type="inferred from homology"/>
<reference evidence="3" key="1">
    <citation type="submission" date="2020-10" db="EMBL/GenBank/DDBJ databases">
        <authorList>
            <person name="Gilroy R."/>
        </authorList>
    </citation>
    <scope>NUCLEOTIDE SEQUENCE</scope>
    <source>
        <strain evidence="3">CHK195-4489</strain>
    </source>
</reference>
<organism evidence="3 4">
    <name type="scientific">Candidatus Egerieisoma faecipullorum</name>
    <dbReference type="NCBI Taxonomy" id="2840963"/>
    <lineage>
        <taxon>Bacteria</taxon>
        <taxon>Bacillati</taxon>
        <taxon>Bacillota</taxon>
        <taxon>Clostridia</taxon>
        <taxon>Eubacteriales</taxon>
        <taxon>Clostridiaceae</taxon>
        <taxon>Clostridiaceae incertae sedis</taxon>
        <taxon>Candidatus Egerieisoma</taxon>
    </lineage>
</organism>
<name>A0A9D1I8I1_9CLOT</name>
<feature type="transmembrane region" description="Helical" evidence="2">
    <location>
        <begin position="80"/>
        <end position="101"/>
    </location>
</feature>
<accession>A0A9D1I8I1</accession>
<dbReference type="AlphaFoldDB" id="A0A9D1I8I1"/>
<comment type="caution">
    <text evidence="3">The sequence shown here is derived from an EMBL/GenBank/DDBJ whole genome shotgun (WGS) entry which is preliminary data.</text>
</comment>
<reference evidence="3" key="2">
    <citation type="journal article" date="2021" name="PeerJ">
        <title>Extensive microbial diversity within the chicken gut microbiome revealed by metagenomics and culture.</title>
        <authorList>
            <person name="Gilroy R."/>
            <person name="Ravi A."/>
            <person name="Getino M."/>
            <person name="Pursley I."/>
            <person name="Horton D.L."/>
            <person name="Alikhan N.F."/>
            <person name="Baker D."/>
            <person name="Gharbi K."/>
            <person name="Hall N."/>
            <person name="Watson M."/>
            <person name="Adriaenssens E.M."/>
            <person name="Foster-Nyarko E."/>
            <person name="Jarju S."/>
            <person name="Secka A."/>
            <person name="Antonio M."/>
            <person name="Oren A."/>
            <person name="Chaudhuri R.R."/>
            <person name="La Ragione R."/>
            <person name="Hildebrand F."/>
            <person name="Pallen M.J."/>
        </authorList>
    </citation>
    <scope>NUCLEOTIDE SEQUENCE</scope>
    <source>
        <strain evidence="3">CHK195-4489</strain>
    </source>
</reference>
<sequence length="116" mass="12498">MIPILGLIIGLIAGIFLPGEIPAEYSTYVAVGILAMIDSVLGGGVASLQGRFDLKIFISGFIGNAFLAVILAFIGDKMGIPLYMAAIFAFGTRLFENFATIRRLLISKYSKKKDLH</sequence>
<dbReference type="Proteomes" id="UP000824089">
    <property type="component" value="Unassembled WGS sequence"/>
</dbReference>
<keyword evidence="1" id="KW-1003">Cell membrane</keyword>
<evidence type="ECO:0000313" key="3">
    <source>
        <dbReference type="EMBL" id="HIU30361.1"/>
    </source>
</evidence>
<protein>
    <submittedName>
        <fullName evidence="3">Small basic family protein</fullName>
    </submittedName>
</protein>
<evidence type="ECO:0000313" key="4">
    <source>
        <dbReference type="Proteomes" id="UP000824089"/>
    </source>
</evidence>
<dbReference type="Pfam" id="PF06947">
    <property type="entry name" value="DUF1290"/>
    <property type="match status" value="1"/>
</dbReference>
<comment type="similarity">
    <text evidence="1">Belongs to the sbp family.</text>
</comment>
<evidence type="ECO:0000256" key="2">
    <source>
        <dbReference type="SAM" id="Phobius"/>
    </source>
</evidence>
<feature type="transmembrane region" description="Helical" evidence="2">
    <location>
        <begin position="56"/>
        <end position="74"/>
    </location>
</feature>
<feature type="transmembrane region" description="Helical" evidence="2">
    <location>
        <begin position="28"/>
        <end position="49"/>
    </location>
</feature>
<dbReference type="GO" id="GO:0005886">
    <property type="term" value="C:plasma membrane"/>
    <property type="evidence" value="ECO:0007669"/>
    <property type="project" value="UniProtKB-SubCell"/>
</dbReference>
<keyword evidence="1 2" id="KW-0472">Membrane</keyword>
<keyword evidence="2" id="KW-1133">Transmembrane helix</keyword>
<comment type="subcellular location">
    <subcellularLocation>
        <location evidence="1">Cell membrane</location>
        <topology evidence="1">Multi-pass membrane protein</topology>
    </subcellularLocation>
</comment>